<protein>
    <recommendedName>
        <fullName evidence="8">Hint domain-containing protein</fullName>
    </recommendedName>
</protein>
<dbReference type="SUPFAM" id="SSF51294">
    <property type="entry name" value="Hedgehog/intein (Hint) domain"/>
    <property type="match status" value="1"/>
</dbReference>
<dbReference type="PROSITE" id="PS51318">
    <property type="entry name" value="TAT"/>
    <property type="match status" value="1"/>
</dbReference>
<dbReference type="InterPro" id="IPR036844">
    <property type="entry name" value="Hint_dom_sf"/>
</dbReference>
<evidence type="ECO:0000256" key="7">
    <source>
        <dbReference type="SAM" id="MobiDB-lite"/>
    </source>
</evidence>
<evidence type="ECO:0000256" key="4">
    <source>
        <dbReference type="ARBA" id="ARBA00022737"/>
    </source>
</evidence>
<evidence type="ECO:0000256" key="6">
    <source>
        <dbReference type="ARBA" id="ARBA00023026"/>
    </source>
</evidence>
<keyword evidence="5" id="KW-0378">Hydrolase</keyword>
<keyword evidence="3" id="KW-0540">Nuclease</keyword>
<dbReference type="PANTHER" id="PTHR32305">
    <property type="match status" value="1"/>
</dbReference>
<dbReference type="RefSeq" id="WP_125246778.1">
    <property type="nucleotide sequence ID" value="NZ_RSEB01000002.1"/>
</dbReference>
<dbReference type="GO" id="GO:0005737">
    <property type="term" value="C:cytoplasm"/>
    <property type="evidence" value="ECO:0007669"/>
    <property type="project" value="InterPro"/>
</dbReference>
<evidence type="ECO:0000256" key="1">
    <source>
        <dbReference type="ARBA" id="ARBA00004613"/>
    </source>
</evidence>
<keyword evidence="6" id="KW-0843">Virulence</keyword>
<dbReference type="GO" id="GO:0016787">
    <property type="term" value="F:hydrolase activity"/>
    <property type="evidence" value="ECO:0007669"/>
    <property type="project" value="UniProtKB-KW"/>
</dbReference>
<accession>A0A426UZR9</accession>
<dbReference type="SMART" id="SM00306">
    <property type="entry name" value="HintN"/>
    <property type="match status" value="1"/>
</dbReference>
<evidence type="ECO:0000256" key="2">
    <source>
        <dbReference type="ARBA" id="ARBA00022525"/>
    </source>
</evidence>
<keyword evidence="2" id="KW-0964">Secreted</keyword>
<dbReference type="Gene3D" id="2.170.16.10">
    <property type="entry name" value="Hedgehog/Intein (Hint) domain"/>
    <property type="match status" value="1"/>
</dbReference>
<dbReference type="OrthoDB" id="291011at2"/>
<dbReference type="InterPro" id="IPR006530">
    <property type="entry name" value="YD"/>
</dbReference>
<dbReference type="InterPro" id="IPR000026">
    <property type="entry name" value="N1-like"/>
</dbReference>
<dbReference type="GO" id="GO:0005576">
    <property type="term" value="C:extracellular region"/>
    <property type="evidence" value="ECO:0007669"/>
    <property type="project" value="UniProtKB-SubCell"/>
</dbReference>
<feature type="domain" description="Hint" evidence="8">
    <location>
        <begin position="1953"/>
        <end position="2074"/>
    </location>
</feature>
<proteinExistence type="predicted"/>
<dbReference type="Gene3D" id="3.10.450.30">
    <property type="entry name" value="Microbial ribonucleases"/>
    <property type="match status" value="1"/>
</dbReference>
<dbReference type="CDD" id="cd00081">
    <property type="entry name" value="Hint"/>
    <property type="match status" value="1"/>
</dbReference>
<dbReference type="Pfam" id="PF00545">
    <property type="entry name" value="Ribonuclease"/>
    <property type="match status" value="1"/>
</dbReference>
<dbReference type="NCBIfam" id="TIGR01443">
    <property type="entry name" value="intein_Cterm"/>
    <property type="match status" value="1"/>
</dbReference>
<dbReference type="InterPro" id="IPR006311">
    <property type="entry name" value="TAT_signal"/>
</dbReference>
<name>A0A426UZR9_9ACTN</name>
<organism evidence="9 10">
    <name type="scientific">Glycomyces terrestris</name>
    <dbReference type="NCBI Taxonomy" id="2493553"/>
    <lineage>
        <taxon>Bacteria</taxon>
        <taxon>Bacillati</taxon>
        <taxon>Actinomycetota</taxon>
        <taxon>Actinomycetes</taxon>
        <taxon>Glycomycetales</taxon>
        <taxon>Glycomycetaceae</taxon>
        <taxon>Glycomyces</taxon>
    </lineage>
</organism>
<dbReference type="InterPro" id="IPR056823">
    <property type="entry name" value="TEN-like_YD-shell"/>
</dbReference>
<evidence type="ECO:0000259" key="8">
    <source>
        <dbReference type="SMART" id="SM00306"/>
    </source>
</evidence>
<evidence type="ECO:0000256" key="3">
    <source>
        <dbReference type="ARBA" id="ARBA00022722"/>
    </source>
</evidence>
<evidence type="ECO:0000256" key="5">
    <source>
        <dbReference type="ARBA" id="ARBA00022801"/>
    </source>
</evidence>
<dbReference type="InterPro" id="IPR030934">
    <property type="entry name" value="Intein_C"/>
</dbReference>
<dbReference type="Pfam" id="PF03534">
    <property type="entry name" value="SpvB"/>
    <property type="match status" value="1"/>
</dbReference>
<dbReference type="PANTHER" id="PTHR32305:SF17">
    <property type="entry name" value="TRNA NUCLEASE WAPA"/>
    <property type="match status" value="1"/>
</dbReference>
<dbReference type="InterPro" id="IPR016191">
    <property type="entry name" value="Ribonuclease/ribotoxin"/>
</dbReference>
<dbReference type="InterPro" id="IPR031325">
    <property type="entry name" value="RHS_repeat"/>
</dbReference>
<dbReference type="InterPro" id="IPR003284">
    <property type="entry name" value="Sal_SpvB"/>
</dbReference>
<keyword evidence="4" id="KW-0677">Repeat</keyword>
<dbReference type="NCBIfam" id="TIGR03696">
    <property type="entry name" value="Rhs_assc_core"/>
    <property type="match status" value="1"/>
</dbReference>
<evidence type="ECO:0000313" key="10">
    <source>
        <dbReference type="Proteomes" id="UP000277256"/>
    </source>
</evidence>
<keyword evidence="10" id="KW-1185">Reference proteome</keyword>
<dbReference type="InterPro" id="IPR003587">
    <property type="entry name" value="Hint_dom_N"/>
</dbReference>
<dbReference type="PROSITE" id="PS50818">
    <property type="entry name" value="INTEIN_C_TER"/>
    <property type="match status" value="1"/>
</dbReference>
<dbReference type="Gene3D" id="2.180.10.10">
    <property type="entry name" value="RHS repeat-associated core"/>
    <property type="match status" value="2"/>
</dbReference>
<comment type="subcellular location">
    <subcellularLocation>
        <location evidence="1">Secreted</location>
    </subcellularLocation>
</comment>
<dbReference type="Pfam" id="PF25023">
    <property type="entry name" value="TEN_YD-shell"/>
    <property type="match status" value="1"/>
</dbReference>
<dbReference type="Proteomes" id="UP000277256">
    <property type="component" value="Unassembled WGS sequence"/>
</dbReference>
<feature type="compositionally biased region" description="Low complexity" evidence="7">
    <location>
        <begin position="1934"/>
        <end position="1952"/>
    </location>
</feature>
<feature type="region of interest" description="Disordered" evidence="7">
    <location>
        <begin position="1922"/>
        <end position="1952"/>
    </location>
</feature>
<dbReference type="GO" id="GO:0003723">
    <property type="term" value="F:RNA binding"/>
    <property type="evidence" value="ECO:0007669"/>
    <property type="project" value="InterPro"/>
</dbReference>
<dbReference type="SUPFAM" id="SSF53933">
    <property type="entry name" value="Microbial ribonucleases"/>
    <property type="match status" value="1"/>
</dbReference>
<sequence>MSTVPDGLLRAHRRVSLRTALRRAADLGVAGLLGAALITAAPLPASAQEPPEIALDEPVPATDVPLGGAEWTDPSADQVWTPPAAVESVAEHVEVAVVDEGPAQSTEAAVLDDATAAALGVNGVVIEVDLAADGSHGSIAVDYGAVTDAFGAEWTQRLDAFVLPTCALEDSSADCGGAIDLQSEHDAAADVLLVDLESDGMQAAADAAGTEPVLLAVAATADSDSGDYSATKLNPLGTWEAGSNTGAFTYSIPITVPPAEGPVPELALSYSSAVHDGRTSGKNNQASWVGDGWSYEPGFIERTYTACSDDRDDDSNNGEDDFTADQCWEGESDHITVSLSGTTATLLKDDDSGKWYAENGAAWKIEHLGTAASAGTATTERWRITTEDGTVHEFGAVAGSRLTVPVFGNHSGEPCRATEFKDSSCKQAYRWMLDTAVDTLGNKTRYNYTTKTGHYGAGGDEDERTSYTREAYLESIEYGLRVDEPGTAATARINFALADRCEGDCYDADGKPIETAWPEVPWDLHCAEAPCSTQFSPVFFETRYLDTITTQVREGSSWRDVDQWNLDYDFKTYGSENQVVLWLKSIQQTAKTGDDLSLPKIEFGGYALPNRVEAADRIQLWRWRMSSIKTETGSVISIGYSAPECETLPSKASNTERCYPTLSKPRGQSVTVEDWFHKYVVLEVGQSDPTAFSPSVTTYYDYSTDGSDTDVLWAWDDSAHTRKSERTYSQWRGYAQVTTRVGDPSEGPQQVTRTRYYRGMDGQPLSGGGERSATVTDAEGNAVTDHEALAGNVFETLTYNGDQIVEGATTRYWTSKRASQSHDGGAYEAWLTAPSREDSRRWLAGDTWQRSRLSTEYDALGRPEAVTDHGDLAATGDEKCTRTWYVDSATANLYSLVSRNEVVDVGCGTTPSRPADVLSETRFYFDGHTGIGDEPVDGLLTRVDELASWPAGGSATYKTVETTGYDALGRVTSVKDGLNRITTTAFTPTGAGPVTKTVTTDPAGFAETVTLDPAWGHATKIVDANNRATEIAYDAFGRTVAVWLPGRTRGTESASMTFAYNVRSDGPSTITTKELNAAGGYITSIELYDAMLRLRETQAASINGGRTITEQYYDSQGRVYEERGPNYNSAPPSTTIATVARTDSPNRVEYRFDAAGRITDTIQFDRDEELWRTTTSYGGSTDGFQTLTVPPDGAAAEATIENALDQVTEIRTYDSNQPTGDWDPLTYTYTPLGEVATMTDAAGNLWEWKYDLQGRQVSSTDPDAGTTTTVYDGAGQTMSTTDARGKTLQFKYDLIGRVIERRDGAGTLLASWTYDTVPGGKGLPASTTRWVGGNAYVEEIEMYDAAGRAQIVTTTIPESEGALAGWYTVSQTFFDNGQMATRGYSETGSMGEQILTFGYDSLGNPTHILTSIGDYNHVIVDAATYTPFGEISSRRLNSEDAKYAYQNFQYDETTRRLTRFTFSHETTNPHVADVNYAYDDAGNVQSVVDKPVGNGSRWETQCFNYDAQQRLTEAWSQGGDTACSATSASATVGGPAPYRNTYSYDDAGNRTGDHLSVTGQADTARTFTYAEPGEARPHAPVEVDYANGDRAIFGYDAAGNTTSRDVGGDVQTFEWDAEGNNTVVNTGDAQTRMVYDPDGERLIRDDGDTVTLFIADTEVVWNRDAETLDTTRYFQHAGHTVAVANGDSLGNWRFTGVSPQGTATHSVNAVSESFVTVRYFDPYGINRGDRTGQWFGQQGWVGGVEDPESGLLELGARSYDALFGRFMSIDPVIDVTDEQQINGYAYANHNPVTFADPTGLFLGGLVDKAKDAVDSVANTVSDVAGSAADWVVDNAGTISTVAGVVATVAAFVPGGQVVALAASAVAIGAGAIETSQACAAGETVDCAMGVAGMLPGPLGTAADVAATAYTCTTGTATDCITEFIPGGRRGPDATDGGTSPSSDATDDSGASSCKSFVPGTEVLLADGTRVLIENIRQGDRVQAVDAVTGQVATGEVLVAHRTPSQERGLIEIAIDTDLDGTGDTVVVSTVGHPFWVADDNVESESAVDATWNEIPADWRPARSLEAGSWISTGAGTWVQVTAVLERQTVTETYNLTVKGLHTYLVAAGDASILAHNQNGHLDACTAVADSANLPDVGLVEGPAPAQAYAMLDLINARPDGLGKVPGYNGNVNWGNGGGLLPTDQRYREWDVYPTGSVNCPQCGGTVRGDERVITTRDTTNNDAYYSPDHYHTFYYLHGGSKPV</sequence>
<dbReference type="NCBIfam" id="TIGR01643">
    <property type="entry name" value="YD_repeat_2x"/>
    <property type="match status" value="2"/>
</dbReference>
<dbReference type="EMBL" id="RSEB01000002">
    <property type="protein sequence ID" value="RRS00092.1"/>
    <property type="molecule type" value="Genomic_DNA"/>
</dbReference>
<dbReference type="Pfam" id="PF07591">
    <property type="entry name" value="PT-HINT"/>
    <property type="match status" value="1"/>
</dbReference>
<reference evidence="9 10" key="1">
    <citation type="submission" date="2018-12" db="EMBL/GenBank/DDBJ databases">
        <title>Glycomyces sp. YIM 121974 draft genome.</title>
        <authorList>
            <person name="Li Q."/>
        </authorList>
    </citation>
    <scope>NUCLEOTIDE SEQUENCE [LARGE SCALE GENOMIC DNA]</scope>
    <source>
        <strain evidence="9 10">YIM 121974</strain>
    </source>
</reference>
<dbReference type="Pfam" id="PF05593">
    <property type="entry name" value="RHS_repeat"/>
    <property type="match status" value="2"/>
</dbReference>
<dbReference type="InterPro" id="IPR022385">
    <property type="entry name" value="Rhs_assc_core"/>
</dbReference>
<dbReference type="GO" id="GO:0004521">
    <property type="term" value="F:RNA endonuclease activity"/>
    <property type="evidence" value="ECO:0007669"/>
    <property type="project" value="InterPro"/>
</dbReference>
<gene>
    <name evidence="9" type="ORF">EIW28_05705</name>
</gene>
<evidence type="ECO:0000313" key="9">
    <source>
        <dbReference type="EMBL" id="RRS00092.1"/>
    </source>
</evidence>
<dbReference type="InterPro" id="IPR050708">
    <property type="entry name" value="T6SS_VgrG/RHS"/>
</dbReference>
<comment type="caution">
    <text evidence="9">The sequence shown here is derived from an EMBL/GenBank/DDBJ whole genome shotgun (WGS) entry which is preliminary data.</text>
</comment>